<dbReference type="EMBL" id="AHHH01000079">
    <property type="protein sequence ID" value="ESU42533.1"/>
    <property type="molecule type" value="Genomic_DNA"/>
</dbReference>
<dbReference type="VEuPathDB" id="GiardiaDB:QR46_2673"/>
<dbReference type="Gene3D" id="3.40.50.300">
    <property type="entry name" value="P-loop containing nucleotide triphosphate hydrolases"/>
    <property type="match status" value="1"/>
</dbReference>
<proteinExistence type="predicted"/>
<dbReference type="SUPFAM" id="SSF52540">
    <property type="entry name" value="P-loop containing nucleoside triphosphate hydrolases"/>
    <property type="match status" value="1"/>
</dbReference>
<keyword evidence="2" id="KW-0808">Transferase</keyword>
<evidence type="ECO:0000313" key="3">
    <source>
        <dbReference type="Proteomes" id="UP000018040"/>
    </source>
</evidence>
<dbReference type="Proteomes" id="UP000018040">
    <property type="component" value="Unassembled WGS sequence"/>
</dbReference>
<dbReference type="InterPro" id="IPR003593">
    <property type="entry name" value="AAA+_ATPase"/>
</dbReference>
<accession>V6TU71</accession>
<sequence>MAHLEDFFKILCTNRRKSWMRTVQVTTPTGNTITVLARMHIYDIIRMYPDEFPGDGHPFIVCTVNNELTSLSEKVGVNCTLVPYSVATIDGAECYRRSLIFALGKVWSELFPQDSLQISHSQGHSYYLYVDNSSKNLQMEDIKTTDICAHGSKGDPNCDIGMTSVFSTVFGNDKPITEEIVTNLRQELNLLIKANRPISSNIPMNANDLEAALESTSDYNSVALLKSLNEVRVMTVRCDNYVQIYHTPLAPVTGILKYYDLHAYKDGFVISFPSKRSPTELVPFKPNELLHDVYSEYTQWIRVLKVRTIGHLNNLCYKGMIKSFIQICETMQNKKLAELCDVIANGRDYLQRYQKASRAANYTLGMSLRIDGSNSATARSMKVDSKLMSQDLVDARVSSSTSDLEADTDMSGSAEVSNCYAPTSNIEDKEVKVVFISGPSSSGKTTFAKKLAYNLKVMGREPLIISLDNYFVDREKTPLAEDGSYDFEHVNALDLDLFNDHLEALVSGKKILSPVFDFRTGKRKQSTIEMIMPFRGVIIIEGIHALNPLLSRRIPLANKILVFIAPFTAINMDDRMRISSRDCRLIRRIVRDNNFRGFTAEKTIDMLKNLRVGEDRWIYPYQPRADIMFNTALDYELCVLSTHAYPLLCEIKPDSSAYKEARRLIALLEKVASINSEYVPKFSLLREFIGGSGMPDKE</sequence>
<dbReference type="Gene3D" id="3.30.980.10">
    <property type="entry name" value="Threonyl-trna Synthetase, Chain A, domain 2"/>
    <property type="match status" value="1"/>
</dbReference>
<comment type="caution">
    <text evidence="2">The sequence shown here is derived from an EMBL/GenBank/DDBJ whole genome shotgun (WGS) entry which is preliminary data.</text>
</comment>
<dbReference type="Pfam" id="PF00485">
    <property type="entry name" value="PRK"/>
    <property type="match status" value="1"/>
</dbReference>
<dbReference type="PANTHER" id="PTHR10285">
    <property type="entry name" value="URIDINE KINASE"/>
    <property type="match status" value="1"/>
</dbReference>
<dbReference type="eggNOG" id="KOG4203">
    <property type="taxonomic scope" value="Eukaryota"/>
</dbReference>
<protein>
    <submittedName>
        <fullName evidence="2">Uridine kinase</fullName>
    </submittedName>
</protein>
<name>V6TU71_GIAIN</name>
<dbReference type="SUPFAM" id="SSF55186">
    <property type="entry name" value="ThrRS/AlaRS common domain"/>
    <property type="match status" value="1"/>
</dbReference>
<dbReference type="CDD" id="cd02028">
    <property type="entry name" value="UMPK_like"/>
    <property type="match status" value="1"/>
</dbReference>
<dbReference type="InterPro" id="IPR006083">
    <property type="entry name" value="PRK/URK"/>
</dbReference>
<dbReference type="VEuPathDB" id="GiardiaDB:GL50581_1133"/>
<dbReference type="PRINTS" id="PR00988">
    <property type="entry name" value="URIDINKINASE"/>
</dbReference>
<dbReference type="VEuPathDB" id="GiardiaDB:GL50803_0016549"/>
<dbReference type="OrthoDB" id="10257085at2759"/>
<reference evidence="2 3" key="2">
    <citation type="journal article" date="2013" name="Genome Biol. Evol.">
        <title>Genome sequencing of Giardia lamblia genotypes A2 and B isolates (DH and GS) and comparative analysis with the genomes of genotypes A1 and E (WB and Pig).</title>
        <authorList>
            <person name="Adam R.D."/>
            <person name="Dahlstrom E.W."/>
            <person name="Martens C.A."/>
            <person name="Bruno D.P."/>
            <person name="Barbian K.D."/>
            <person name="Ricklefs S.M."/>
            <person name="Hernandez M.M."/>
            <person name="Narla N.P."/>
            <person name="Patel R.B."/>
            <person name="Porcella S.F."/>
            <person name="Nash T.E."/>
        </authorList>
    </citation>
    <scope>NUCLEOTIDE SEQUENCE [LARGE SCALE GENOMIC DNA]</scope>
    <source>
        <strain evidence="2 3">GS</strain>
    </source>
</reference>
<evidence type="ECO:0000259" key="1">
    <source>
        <dbReference type="SMART" id="SM00382"/>
    </source>
</evidence>
<evidence type="ECO:0000313" key="2">
    <source>
        <dbReference type="EMBL" id="ESU42533.1"/>
    </source>
</evidence>
<dbReference type="GO" id="GO:0005524">
    <property type="term" value="F:ATP binding"/>
    <property type="evidence" value="ECO:0007669"/>
    <property type="project" value="InterPro"/>
</dbReference>
<dbReference type="InterPro" id="IPR018163">
    <property type="entry name" value="Thr/Ala-tRNA-synth_IIc_edit"/>
</dbReference>
<dbReference type="GO" id="GO:0016301">
    <property type="term" value="F:kinase activity"/>
    <property type="evidence" value="ECO:0007669"/>
    <property type="project" value="UniProtKB-KW"/>
</dbReference>
<dbReference type="VEuPathDB" id="GiardiaDB:DHA2_16549"/>
<reference evidence="3" key="1">
    <citation type="submission" date="2012-02" db="EMBL/GenBank/DDBJ databases">
        <title>Genome sequencing of Giardia lamblia Genotypes A2 and B isolates (DH and GS) and comparative analysis with the genomes of Genotypes A1 and E (WB and Pig).</title>
        <authorList>
            <person name="Adam R."/>
            <person name="Dahlstrom E."/>
            <person name="Martens C."/>
            <person name="Bruno D."/>
            <person name="Barbian K."/>
            <person name="Porcella S.F."/>
            <person name="Nash T."/>
        </authorList>
    </citation>
    <scope>NUCLEOTIDE SEQUENCE</scope>
    <source>
        <strain evidence="3">GS</strain>
    </source>
</reference>
<dbReference type="SMART" id="SM00382">
    <property type="entry name" value="AAA"/>
    <property type="match status" value="1"/>
</dbReference>
<dbReference type="InterPro" id="IPR027417">
    <property type="entry name" value="P-loop_NTPase"/>
</dbReference>
<organism evidence="2 3">
    <name type="scientific">Giardia intestinalis</name>
    <name type="common">Giardia lamblia</name>
    <dbReference type="NCBI Taxonomy" id="5741"/>
    <lineage>
        <taxon>Eukaryota</taxon>
        <taxon>Metamonada</taxon>
        <taxon>Diplomonadida</taxon>
        <taxon>Hexamitidae</taxon>
        <taxon>Giardiinae</taxon>
        <taxon>Giardia</taxon>
    </lineage>
</organism>
<keyword evidence="2" id="KW-0418">Kinase</keyword>
<gene>
    <name evidence="2" type="ORF">GSB_16549</name>
</gene>
<feature type="domain" description="AAA+ ATPase" evidence="1">
    <location>
        <begin position="430"/>
        <end position="591"/>
    </location>
</feature>
<dbReference type="AlphaFoldDB" id="V6TU71"/>